<reference evidence="8" key="1">
    <citation type="journal article" date="2021" name="PeerJ">
        <title>Extensive microbial diversity within the chicken gut microbiome revealed by metagenomics and culture.</title>
        <authorList>
            <person name="Gilroy R."/>
            <person name="Ravi A."/>
            <person name="Getino M."/>
            <person name="Pursley I."/>
            <person name="Horton D.L."/>
            <person name="Alikhan N.F."/>
            <person name="Baker D."/>
            <person name="Gharbi K."/>
            <person name="Hall N."/>
            <person name="Watson M."/>
            <person name="Adriaenssens E.M."/>
            <person name="Foster-Nyarko E."/>
            <person name="Jarju S."/>
            <person name="Secka A."/>
            <person name="Antonio M."/>
            <person name="Oren A."/>
            <person name="Chaudhuri R.R."/>
            <person name="La Ragione R."/>
            <person name="Hildebrand F."/>
            <person name="Pallen M.J."/>
        </authorList>
    </citation>
    <scope>NUCLEOTIDE SEQUENCE</scope>
    <source>
        <strain evidence="8">ChiBcolR8-3208</strain>
    </source>
</reference>
<gene>
    <name evidence="8" type="ORF">H9942_10020</name>
</gene>
<evidence type="ECO:0000259" key="7">
    <source>
        <dbReference type="PROSITE" id="PS51093"/>
    </source>
</evidence>
<dbReference type="Proteomes" id="UP000824214">
    <property type="component" value="Unassembled WGS sequence"/>
</dbReference>
<keyword evidence="5" id="KW-0598">Phosphotransferase system</keyword>
<organism evidence="8 9">
    <name type="scientific">Candidatus Acutalibacter ornithocaccae</name>
    <dbReference type="NCBI Taxonomy" id="2838416"/>
    <lineage>
        <taxon>Bacteria</taxon>
        <taxon>Bacillati</taxon>
        <taxon>Bacillota</taxon>
        <taxon>Clostridia</taxon>
        <taxon>Eubacteriales</taxon>
        <taxon>Acutalibacteraceae</taxon>
        <taxon>Acutalibacter</taxon>
    </lineage>
</organism>
<protein>
    <submittedName>
        <fullName evidence="8">PTS glucose transporter subunit IIA</fullName>
    </submittedName>
</protein>
<accession>A0A9D2LZY9</accession>
<dbReference type="GO" id="GO:0009401">
    <property type="term" value="P:phosphoenolpyruvate-dependent sugar phosphotransferase system"/>
    <property type="evidence" value="ECO:0007669"/>
    <property type="project" value="UniProtKB-KW"/>
</dbReference>
<dbReference type="Pfam" id="PF00358">
    <property type="entry name" value="PTS_EIIA_1"/>
    <property type="match status" value="1"/>
</dbReference>
<keyword evidence="2" id="KW-0813">Transport</keyword>
<feature type="domain" description="PTS EIIA type-1" evidence="7">
    <location>
        <begin position="28"/>
        <end position="132"/>
    </location>
</feature>
<evidence type="ECO:0000256" key="5">
    <source>
        <dbReference type="ARBA" id="ARBA00022683"/>
    </source>
</evidence>
<keyword evidence="6" id="KW-0418">Kinase</keyword>
<sequence>MPAAPLGKSTLFGCPISGEVAPVSQCPDPTFAQEILGPGVVIFPEGCELFAPADARVEFALSTKHALGLGTAEGVKFLIHVGMDTNKLEGDGFQSFAKMGDEVKRGDKLLSFDPQVMAENRCSLATPFVFCNSKEGWDMEILRTGRVEAGEDLIRLTPKET</sequence>
<reference evidence="8" key="2">
    <citation type="submission" date="2021-04" db="EMBL/GenBank/DDBJ databases">
        <authorList>
            <person name="Gilroy R."/>
        </authorList>
    </citation>
    <scope>NUCLEOTIDE SEQUENCE</scope>
    <source>
        <strain evidence="8">ChiBcolR8-3208</strain>
    </source>
</reference>
<dbReference type="Gene3D" id="2.70.70.10">
    <property type="entry name" value="Glucose Permease (Domain IIA)"/>
    <property type="match status" value="1"/>
</dbReference>
<dbReference type="SUPFAM" id="SSF51261">
    <property type="entry name" value="Duplicated hybrid motif"/>
    <property type="match status" value="1"/>
</dbReference>
<dbReference type="InterPro" id="IPR011055">
    <property type="entry name" value="Dup_hybrid_motif"/>
</dbReference>
<keyword evidence="4" id="KW-0808">Transferase</keyword>
<dbReference type="NCBIfam" id="TIGR00830">
    <property type="entry name" value="PTBA"/>
    <property type="match status" value="1"/>
</dbReference>
<proteinExistence type="predicted"/>
<comment type="caution">
    <text evidence="8">The sequence shown here is derived from an EMBL/GenBank/DDBJ whole genome shotgun (WGS) entry which is preliminary data.</text>
</comment>
<dbReference type="PROSITE" id="PS51093">
    <property type="entry name" value="PTS_EIIA_TYPE_1"/>
    <property type="match status" value="1"/>
</dbReference>
<dbReference type="PANTHER" id="PTHR45008:SF1">
    <property type="entry name" value="PTS SYSTEM GLUCOSE-SPECIFIC EIIA COMPONENT"/>
    <property type="match status" value="1"/>
</dbReference>
<dbReference type="GO" id="GO:0016301">
    <property type="term" value="F:kinase activity"/>
    <property type="evidence" value="ECO:0007669"/>
    <property type="project" value="UniProtKB-KW"/>
</dbReference>
<name>A0A9D2LZY9_9FIRM</name>
<comment type="subcellular location">
    <subcellularLocation>
        <location evidence="1">Cytoplasm</location>
    </subcellularLocation>
</comment>
<evidence type="ECO:0000256" key="4">
    <source>
        <dbReference type="ARBA" id="ARBA00022679"/>
    </source>
</evidence>
<dbReference type="InterPro" id="IPR050890">
    <property type="entry name" value="PTS_EIIA_component"/>
</dbReference>
<keyword evidence="3 8" id="KW-0762">Sugar transport</keyword>
<evidence type="ECO:0000256" key="6">
    <source>
        <dbReference type="ARBA" id="ARBA00022777"/>
    </source>
</evidence>
<evidence type="ECO:0000256" key="3">
    <source>
        <dbReference type="ARBA" id="ARBA00022597"/>
    </source>
</evidence>
<dbReference type="PANTHER" id="PTHR45008">
    <property type="entry name" value="PTS SYSTEM GLUCOSE-SPECIFIC EIIA COMPONENT"/>
    <property type="match status" value="1"/>
</dbReference>
<evidence type="ECO:0000256" key="2">
    <source>
        <dbReference type="ARBA" id="ARBA00022448"/>
    </source>
</evidence>
<evidence type="ECO:0000256" key="1">
    <source>
        <dbReference type="ARBA" id="ARBA00004496"/>
    </source>
</evidence>
<dbReference type="GO" id="GO:0005737">
    <property type="term" value="C:cytoplasm"/>
    <property type="evidence" value="ECO:0007669"/>
    <property type="project" value="UniProtKB-SubCell"/>
</dbReference>
<evidence type="ECO:0000313" key="8">
    <source>
        <dbReference type="EMBL" id="HJB38383.1"/>
    </source>
</evidence>
<dbReference type="InterPro" id="IPR001127">
    <property type="entry name" value="PTS_EIIA_1_perm"/>
</dbReference>
<dbReference type="AlphaFoldDB" id="A0A9D2LZY9"/>
<dbReference type="EMBL" id="DWXZ01000213">
    <property type="protein sequence ID" value="HJB38383.1"/>
    <property type="molecule type" value="Genomic_DNA"/>
</dbReference>
<evidence type="ECO:0000313" key="9">
    <source>
        <dbReference type="Proteomes" id="UP000824214"/>
    </source>
</evidence>